<sequence>MLLVILTSCQRANEKGREVLVVCLEKAKKKASRAMQSGAEAIAGNLTTTRKFSFQACFGKQDRLSVQELDGLLVDITPGFYQRFLTYKADQTQILAFIGTLPTERLDYSSKACVRTDSSEMNKRLAYVEAKFPDVKKQLAFFYTIR</sequence>
<protein>
    <recommendedName>
        <fullName evidence="3">Lipoprotein</fullName>
    </recommendedName>
</protein>
<keyword evidence="2" id="KW-1185">Reference proteome</keyword>
<reference evidence="2" key="1">
    <citation type="submission" date="2019-09" db="EMBL/GenBank/DDBJ databases">
        <authorList>
            <person name="Jung D.-H."/>
        </authorList>
    </citation>
    <scope>NUCLEOTIDE SEQUENCE [LARGE SCALE GENOMIC DNA]</scope>
    <source>
        <strain evidence="2">JA-25</strain>
    </source>
</reference>
<gene>
    <name evidence="1" type="ORF">F7231_07315</name>
</gene>
<name>A0ABX0QG73_9BACT</name>
<organism evidence="1 2">
    <name type="scientific">Fibrivirga algicola</name>
    <dbReference type="NCBI Taxonomy" id="2950420"/>
    <lineage>
        <taxon>Bacteria</taxon>
        <taxon>Pseudomonadati</taxon>
        <taxon>Bacteroidota</taxon>
        <taxon>Cytophagia</taxon>
        <taxon>Cytophagales</taxon>
        <taxon>Spirosomataceae</taxon>
        <taxon>Fibrivirga</taxon>
    </lineage>
</organism>
<proteinExistence type="predicted"/>
<comment type="caution">
    <text evidence="1">The sequence shown here is derived from an EMBL/GenBank/DDBJ whole genome shotgun (WGS) entry which is preliminary data.</text>
</comment>
<reference evidence="2" key="2">
    <citation type="submission" date="2023-07" db="EMBL/GenBank/DDBJ databases">
        <authorList>
            <person name="Jung D.-H."/>
        </authorList>
    </citation>
    <scope>NUCLEOTIDE SEQUENCE [LARGE SCALE GENOMIC DNA]</scope>
    <source>
        <strain evidence="2">JA-25</strain>
    </source>
</reference>
<accession>A0ABX0QG73</accession>
<evidence type="ECO:0000313" key="2">
    <source>
        <dbReference type="Proteomes" id="UP000606008"/>
    </source>
</evidence>
<dbReference type="Proteomes" id="UP000606008">
    <property type="component" value="Unassembled WGS sequence"/>
</dbReference>
<evidence type="ECO:0008006" key="3">
    <source>
        <dbReference type="Google" id="ProtNLM"/>
    </source>
</evidence>
<evidence type="ECO:0000313" key="1">
    <source>
        <dbReference type="EMBL" id="NID09977.1"/>
    </source>
</evidence>
<dbReference type="EMBL" id="WAEL01000002">
    <property type="protein sequence ID" value="NID09977.1"/>
    <property type="molecule type" value="Genomic_DNA"/>
</dbReference>